<keyword evidence="3" id="KW-1185">Reference proteome</keyword>
<sequence length="272" mass="29802">MLQYSSIGLNTTMPFRDGSVACAFPSEGPPTQRYRAKTPTFGITVAIPFWKIFKKKPNAILDKLHEEVFLNSDEQLPIVAEPVELETDLDADLVSDTIALPVEVHAPMYDLDPVTVTAPRLPPPPPPMPNYSGGGWTMPSVGNQTLEPNGGGGEEMETPQQKKDRECQECKTIMQNKYDSRMNHIRYETVRDFAVVCHLEGGLAFTAVNVVGSWAHFFPGIGTATVELLAVIGGLAVDINCLVNRALNTVKEMNDAKAALYTDMQTCDSKCN</sequence>
<organism evidence="2 3">
    <name type="scientific">Spirosoma montaniterrae</name>
    <dbReference type="NCBI Taxonomy" id="1178516"/>
    <lineage>
        <taxon>Bacteria</taxon>
        <taxon>Pseudomonadati</taxon>
        <taxon>Bacteroidota</taxon>
        <taxon>Cytophagia</taxon>
        <taxon>Cytophagales</taxon>
        <taxon>Cytophagaceae</taxon>
        <taxon>Spirosoma</taxon>
    </lineage>
</organism>
<dbReference type="KEGG" id="smon:AWR27_15940"/>
<gene>
    <name evidence="2" type="ORF">AWR27_15940</name>
</gene>
<evidence type="ECO:0000313" key="2">
    <source>
        <dbReference type="EMBL" id="AQG80687.1"/>
    </source>
</evidence>
<proteinExistence type="predicted"/>
<dbReference type="EMBL" id="CP014263">
    <property type="protein sequence ID" value="AQG80687.1"/>
    <property type="molecule type" value="Genomic_DNA"/>
</dbReference>
<evidence type="ECO:0000313" key="3">
    <source>
        <dbReference type="Proteomes" id="UP000187941"/>
    </source>
</evidence>
<name>A0A1P9WZ78_9BACT</name>
<evidence type="ECO:0000256" key="1">
    <source>
        <dbReference type="SAM" id="MobiDB-lite"/>
    </source>
</evidence>
<protein>
    <submittedName>
        <fullName evidence="2">Uncharacterized protein</fullName>
    </submittedName>
</protein>
<feature type="region of interest" description="Disordered" evidence="1">
    <location>
        <begin position="144"/>
        <end position="165"/>
    </location>
</feature>
<accession>A0A1P9WZ78</accession>
<reference evidence="2 3" key="1">
    <citation type="submission" date="2016-01" db="EMBL/GenBank/DDBJ databases">
        <authorList>
            <person name="Oliw E.H."/>
        </authorList>
    </citation>
    <scope>NUCLEOTIDE SEQUENCE [LARGE SCALE GENOMIC DNA]</scope>
    <source>
        <strain evidence="2 3">DY10</strain>
    </source>
</reference>
<dbReference type="Proteomes" id="UP000187941">
    <property type="component" value="Chromosome"/>
</dbReference>
<dbReference type="AlphaFoldDB" id="A0A1P9WZ78"/>